<sequence length="449" mass="51840">MYRNARGFMPRDRNICLHSSSEPIAERERISVWVRLKCGVSSRWKSFTLCYLKLKSVCDRIFHRLFNWDRFPYVGSRPSIDELAKTSETCGWNTAKIRFITCHPSSMQRMLLTSMDTALIYENMLEKPLCLSSPKQQHLSCGAFRPWTWRQTAVGGEGGICLWKFSNGGYKTMTWLGYREGDIIVDLQWQHTGILLVTASLGNQRIQIWHPELKQVLQELSMPVMGTNYWAMRYPSDMIQLLDFLRTQSILFSYRNSMKMLSSQLVERWPLQTAVWTAQGNHLLYVIKGSSKVFGSTSTMVIGPLKQEFLIWSSKEVIDLASFFCNWHECKGGRVQSIFMDPLNIYVAFIFTRQSFVLLCLLHIPLGCSIKLKPVQIIGCTEALYAWPSCLAFGNVRRSGENVRRSLIIGWSTGKFQVVELYAQTREEALQLEEQDVQFPQSFYNIDSQ</sequence>
<gene>
    <name evidence="2" type="primary">LOC111593996</name>
</gene>
<accession>A0A6J1L8D4</accession>
<dbReference type="GO" id="GO:0006913">
    <property type="term" value="P:nucleocytoplasmic transport"/>
    <property type="evidence" value="ECO:0007669"/>
    <property type="project" value="TreeGrafter"/>
</dbReference>
<dbReference type="OMA" id="TAVWTTC"/>
<dbReference type="GeneID" id="111593996"/>
<dbReference type="PANTHER" id="PTHR14494">
    <property type="entry name" value="ALADIN/ADRACALIN/AAAS"/>
    <property type="match status" value="1"/>
</dbReference>
<reference evidence="2" key="1">
    <citation type="submission" date="2025-08" db="UniProtKB">
        <authorList>
            <consortium name="RefSeq"/>
        </authorList>
    </citation>
    <scope>IDENTIFICATION</scope>
    <source>
        <strain evidence="2">15085-1641.00</strain>
        <tissue evidence="2">Whole body</tissue>
    </source>
</reference>
<keyword evidence="1" id="KW-1185">Reference proteome</keyword>
<dbReference type="AlphaFoldDB" id="A0A6J1L8D4"/>
<organism evidence="1 2">
    <name type="scientific">Drosophila hydei</name>
    <name type="common">Fruit fly</name>
    <dbReference type="NCBI Taxonomy" id="7224"/>
    <lineage>
        <taxon>Eukaryota</taxon>
        <taxon>Metazoa</taxon>
        <taxon>Ecdysozoa</taxon>
        <taxon>Arthropoda</taxon>
        <taxon>Hexapoda</taxon>
        <taxon>Insecta</taxon>
        <taxon>Pterygota</taxon>
        <taxon>Neoptera</taxon>
        <taxon>Endopterygota</taxon>
        <taxon>Diptera</taxon>
        <taxon>Brachycera</taxon>
        <taxon>Muscomorpha</taxon>
        <taxon>Ephydroidea</taxon>
        <taxon>Drosophilidae</taxon>
        <taxon>Drosophila</taxon>
    </lineage>
</organism>
<proteinExistence type="predicted"/>
<protein>
    <submittedName>
        <fullName evidence="2">Aladin</fullName>
    </submittedName>
</protein>
<dbReference type="RefSeq" id="XP_023162856.2">
    <property type="nucleotide sequence ID" value="XM_023307088.2"/>
</dbReference>
<dbReference type="InterPro" id="IPR036322">
    <property type="entry name" value="WD40_repeat_dom_sf"/>
</dbReference>
<evidence type="ECO:0000313" key="1">
    <source>
        <dbReference type="Proteomes" id="UP000504633"/>
    </source>
</evidence>
<dbReference type="OrthoDB" id="411991at2759"/>
<dbReference type="PANTHER" id="PTHR14494:SF0">
    <property type="entry name" value="ALADIN"/>
    <property type="match status" value="1"/>
</dbReference>
<evidence type="ECO:0000313" key="2">
    <source>
        <dbReference type="RefSeq" id="XP_023162856.2"/>
    </source>
</evidence>
<name>A0A6J1L8D4_DROHY</name>
<dbReference type="GO" id="GO:0005643">
    <property type="term" value="C:nuclear pore"/>
    <property type="evidence" value="ECO:0007669"/>
    <property type="project" value="TreeGrafter"/>
</dbReference>
<dbReference type="Proteomes" id="UP000504633">
    <property type="component" value="Unplaced"/>
</dbReference>
<dbReference type="InterPro" id="IPR045139">
    <property type="entry name" value="Aladin"/>
</dbReference>
<dbReference type="KEGG" id="dhe:111593996"/>
<dbReference type="SUPFAM" id="SSF50978">
    <property type="entry name" value="WD40 repeat-like"/>
    <property type="match status" value="1"/>
</dbReference>